<feature type="domain" description="PD-(D/E)XK endonuclease-like" evidence="4">
    <location>
        <begin position="18"/>
        <end position="264"/>
    </location>
</feature>
<evidence type="ECO:0000313" key="6">
    <source>
        <dbReference type="Proteomes" id="UP001299970"/>
    </source>
</evidence>
<sequence>MNGGVQLGFDFAATRLVRVTPSRLATWRDCPRRYRMTYLDRPSPPRGGAWANNTLGAVVHLALRALFALPAAERTPRVAAALVSRHWTSEGFRDAAQAAEYRSRAKDWVADYAAQHGSDPDGAPVGLEQWVSVATDRIVAEGRVDRIDRRGAELVVVDYKTGRRTPTDEEARSSQALALYAVATERTLRSPCTQVELHHLPSGQVLTWRHDAASLGEHVRKAEETAGELAAATDELTAGGDAEALFPPRPAPRCGTCDMRRNCPEGRAAATEPEPWALLAP</sequence>
<dbReference type="Proteomes" id="UP001299970">
    <property type="component" value="Unassembled WGS sequence"/>
</dbReference>
<evidence type="ECO:0000256" key="3">
    <source>
        <dbReference type="ARBA" id="ARBA00023204"/>
    </source>
</evidence>
<dbReference type="EMBL" id="JAKXMK010000017">
    <property type="protein sequence ID" value="MCH6168239.1"/>
    <property type="molecule type" value="Genomic_DNA"/>
</dbReference>
<keyword evidence="2" id="KW-0547">Nucleotide-binding</keyword>
<keyword evidence="2" id="KW-0067">ATP-binding</keyword>
<comment type="caution">
    <text evidence="5">The sequence shown here is derived from an EMBL/GenBank/DDBJ whole genome shotgun (WGS) entry which is preliminary data.</text>
</comment>
<proteinExistence type="predicted"/>
<evidence type="ECO:0000256" key="2">
    <source>
        <dbReference type="ARBA" id="ARBA00022806"/>
    </source>
</evidence>
<organism evidence="5 6">
    <name type="scientific">Pseudonocardia alaniniphila</name>
    <dbReference type="NCBI Taxonomy" id="75291"/>
    <lineage>
        <taxon>Bacteria</taxon>
        <taxon>Bacillati</taxon>
        <taxon>Actinomycetota</taxon>
        <taxon>Actinomycetes</taxon>
        <taxon>Pseudonocardiales</taxon>
        <taxon>Pseudonocardiaceae</taxon>
        <taxon>Pseudonocardia</taxon>
    </lineage>
</organism>
<accession>A0ABS9TI86</accession>
<evidence type="ECO:0000313" key="5">
    <source>
        <dbReference type="EMBL" id="MCH6168239.1"/>
    </source>
</evidence>
<dbReference type="Gene3D" id="3.90.320.10">
    <property type="match status" value="1"/>
</dbReference>
<dbReference type="InterPro" id="IPR038726">
    <property type="entry name" value="PDDEXK_AddAB-type"/>
</dbReference>
<keyword evidence="1" id="KW-0227">DNA damage</keyword>
<evidence type="ECO:0000259" key="4">
    <source>
        <dbReference type="Pfam" id="PF12705"/>
    </source>
</evidence>
<keyword evidence="3" id="KW-0234">DNA repair</keyword>
<protein>
    <submittedName>
        <fullName evidence="5">PD-(D/E)XK nuclease family protein</fullName>
    </submittedName>
</protein>
<keyword evidence="2" id="KW-0347">Helicase</keyword>
<gene>
    <name evidence="5" type="ORF">MMF94_21320</name>
</gene>
<reference evidence="5 6" key="1">
    <citation type="submission" date="2022-03" db="EMBL/GenBank/DDBJ databases">
        <title>Pseudonocardia alaer sp. nov., a novel actinomycete isolated from reed forest soil.</title>
        <authorList>
            <person name="Wang L."/>
        </authorList>
    </citation>
    <scope>NUCLEOTIDE SEQUENCE [LARGE SCALE GENOMIC DNA]</scope>
    <source>
        <strain evidence="5 6">Y-16303</strain>
    </source>
</reference>
<name>A0ABS9TI86_9PSEU</name>
<keyword evidence="2" id="KW-0378">Hydrolase</keyword>
<dbReference type="RefSeq" id="WP_241038870.1">
    <property type="nucleotide sequence ID" value="NZ_JAKXMK010000017.1"/>
</dbReference>
<dbReference type="InterPro" id="IPR011604">
    <property type="entry name" value="PDDEXK-like_dom_sf"/>
</dbReference>
<evidence type="ECO:0000256" key="1">
    <source>
        <dbReference type="ARBA" id="ARBA00022763"/>
    </source>
</evidence>
<dbReference type="Pfam" id="PF12705">
    <property type="entry name" value="PDDEXK_1"/>
    <property type="match status" value="1"/>
</dbReference>
<keyword evidence="6" id="KW-1185">Reference proteome</keyword>